<evidence type="ECO:0000313" key="3">
    <source>
        <dbReference type="EMBL" id="XAN16441.1"/>
    </source>
</evidence>
<protein>
    <submittedName>
        <fullName evidence="2">SHOCT domain-containing protein</fullName>
    </submittedName>
</protein>
<evidence type="ECO:0000313" key="4">
    <source>
        <dbReference type="Proteomes" id="UP000509782"/>
    </source>
</evidence>
<dbReference type="Proteomes" id="UP001446337">
    <property type="component" value="Chromosome"/>
</dbReference>
<evidence type="ECO:0000313" key="2">
    <source>
        <dbReference type="EMBL" id="QKQ49190.1"/>
    </source>
</evidence>
<dbReference type="OrthoDB" id="9154309at2"/>
<keyword evidence="5" id="KW-1185">Reference proteome</keyword>
<accession>A0A6N0JR10</accession>
<dbReference type="RefSeq" id="WP_123785999.1">
    <property type="nucleotide sequence ID" value="NZ_BLWG01000045.1"/>
</dbReference>
<dbReference type="Proteomes" id="UP000509782">
    <property type="component" value="Chromosome"/>
</dbReference>
<dbReference type="AlphaFoldDB" id="A0A6N0JR10"/>
<name>A0A6N0JR10_ACHDE</name>
<dbReference type="EMBL" id="CP054569">
    <property type="protein sequence ID" value="QKQ49190.1"/>
    <property type="molecule type" value="Genomic_DNA"/>
</dbReference>
<sequence length="109" mass="11685">MKLIAFLIFLFLVFSVLYGIAAGVQAIARGIARVRPGKRGDGSETLASPRQDRSARADDAPPAQSGTPPAACRPCIAELNSLFALHQSGALTRSEFERLKRHVLQAIPS</sequence>
<proteinExistence type="predicted"/>
<gene>
    <name evidence="3" type="ORF">AAIK43_34610</name>
    <name evidence="2" type="ORF">FOC81_21785</name>
</gene>
<reference evidence="2 4" key="1">
    <citation type="submission" date="2020-05" db="EMBL/GenBank/DDBJ databases">
        <title>FDA dAtabase for Regulatory Grade micrObial Sequences (FDA-ARGOS): Supporting development and validation of Infectious Disease Dx tests.</title>
        <authorList>
            <person name="Sproer C."/>
            <person name="Gronow S."/>
            <person name="Severitt S."/>
            <person name="Schroder I."/>
            <person name="Tallon L."/>
            <person name="Sadzewicz L."/>
            <person name="Zhao X."/>
            <person name="Vavikolanu K."/>
            <person name="Mehta A."/>
            <person name="Aluvathingal J."/>
            <person name="Nadendla S."/>
            <person name="Myers T."/>
            <person name="Yan Y."/>
            <person name="Sichtig H."/>
        </authorList>
    </citation>
    <scope>NUCLEOTIDE SEQUENCE [LARGE SCALE GENOMIC DNA]</scope>
    <source>
        <strain evidence="2 4">FDAARGOS_787</strain>
    </source>
</reference>
<evidence type="ECO:0000313" key="5">
    <source>
        <dbReference type="Proteomes" id="UP001446337"/>
    </source>
</evidence>
<organism evidence="2 4">
    <name type="scientific">Achromobacter denitrificans</name>
    <name type="common">Alcaligenes denitrificans</name>
    <dbReference type="NCBI Taxonomy" id="32002"/>
    <lineage>
        <taxon>Bacteria</taxon>
        <taxon>Pseudomonadati</taxon>
        <taxon>Pseudomonadota</taxon>
        <taxon>Betaproteobacteria</taxon>
        <taxon>Burkholderiales</taxon>
        <taxon>Alcaligenaceae</taxon>
        <taxon>Achromobacter</taxon>
    </lineage>
</organism>
<reference evidence="3 5" key="2">
    <citation type="submission" date="2024-05" db="EMBL/GenBank/DDBJ databases">
        <title>Achromobacter denitrificans. BP1, complete genome.</title>
        <authorList>
            <person name="Zhang B."/>
        </authorList>
    </citation>
    <scope>NUCLEOTIDE SEQUENCE [LARGE SCALE GENOMIC DNA]</scope>
    <source>
        <strain evidence="3 5">BP1</strain>
    </source>
</reference>
<dbReference type="EMBL" id="CP154792">
    <property type="protein sequence ID" value="XAN16441.1"/>
    <property type="molecule type" value="Genomic_DNA"/>
</dbReference>
<feature type="compositionally biased region" description="Basic and acidic residues" evidence="1">
    <location>
        <begin position="50"/>
        <end position="59"/>
    </location>
</feature>
<feature type="region of interest" description="Disordered" evidence="1">
    <location>
        <begin position="35"/>
        <end position="69"/>
    </location>
</feature>
<evidence type="ECO:0000256" key="1">
    <source>
        <dbReference type="SAM" id="MobiDB-lite"/>
    </source>
</evidence>